<dbReference type="WBParaSite" id="PSU_v2.g17207.t1">
    <property type="protein sequence ID" value="PSU_v2.g17207.t1"/>
    <property type="gene ID" value="PSU_v2.g17207"/>
</dbReference>
<evidence type="ECO:0000313" key="3">
    <source>
        <dbReference type="WBParaSite" id="PSU_v2.g17207.t1"/>
    </source>
</evidence>
<organism evidence="2 3">
    <name type="scientific">Panagrolaimus superbus</name>
    <dbReference type="NCBI Taxonomy" id="310955"/>
    <lineage>
        <taxon>Eukaryota</taxon>
        <taxon>Metazoa</taxon>
        <taxon>Ecdysozoa</taxon>
        <taxon>Nematoda</taxon>
        <taxon>Chromadorea</taxon>
        <taxon>Rhabditida</taxon>
        <taxon>Tylenchina</taxon>
        <taxon>Panagrolaimomorpha</taxon>
        <taxon>Panagrolaimoidea</taxon>
        <taxon>Panagrolaimidae</taxon>
        <taxon>Panagrolaimus</taxon>
    </lineage>
</organism>
<evidence type="ECO:0000313" key="2">
    <source>
        <dbReference type="Proteomes" id="UP000887577"/>
    </source>
</evidence>
<feature type="domain" description="MULE transposase" evidence="1">
    <location>
        <begin position="15"/>
        <end position="114"/>
    </location>
</feature>
<name>A0A914YCQ0_9BILA</name>
<dbReference type="Pfam" id="PF10551">
    <property type="entry name" value="MULE"/>
    <property type="match status" value="1"/>
</dbReference>
<sequence length="332" mass="38782">MEDKGIGILKKAQYWKFDGTFEKRPPGFAQVYTIVAVFCDYPERQKSFICGTVFVKEKDTVAYERLFQKLKDLVGEDIGPKEFGFDHELAAINGAKIIFPDAKIILCFWHYPKNLKDYARSKKCSNHLATDKNFQRWLNQLIGSSFLPLEWMTGVVDYLLDNPPELHELLQPYMATFIEYYKNQWREKLEYINYYDTDGPRTTNGNECFHSSLNTLIPEKRLDFRICYIRYKESLAAAADDYVRSNYGELLKLREPKYVQSESQIIRRKREMKALYEAGNHPGLDELLKYSSAQAWRSTEAFEDIRPDPRFAIQHVQPVIHEPPVPTNASTI</sequence>
<evidence type="ECO:0000259" key="1">
    <source>
        <dbReference type="Pfam" id="PF10551"/>
    </source>
</evidence>
<proteinExistence type="predicted"/>
<dbReference type="AlphaFoldDB" id="A0A914YCQ0"/>
<dbReference type="Proteomes" id="UP000887577">
    <property type="component" value="Unplaced"/>
</dbReference>
<dbReference type="InterPro" id="IPR018289">
    <property type="entry name" value="MULE_transposase_dom"/>
</dbReference>
<reference evidence="3" key="1">
    <citation type="submission" date="2022-11" db="UniProtKB">
        <authorList>
            <consortium name="WormBaseParasite"/>
        </authorList>
    </citation>
    <scope>IDENTIFICATION</scope>
</reference>
<keyword evidence="2" id="KW-1185">Reference proteome</keyword>
<accession>A0A914YCQ0</accession>
<protein>
    <submittedName>
        <fullName evidence="3">MULE transposase domain-containing protein</fullName>
    </submittedName>
</protein>